<dbReference type="InterPro" id="IPR039421">
    <property type="entry name" value="Type_1_exporter"/>
</dbReference>
<dbReference type="PROSITE" id="PS50929">
    <property type="entry name" value="ABC_TM1F"/>
    <property type="match status" value="1"/>
</dbReference>
<evidence type="ECO:0000259" key="6">
    <source>
        <dbReference type="PROSITE" id="PS50893"/>
    </source>
</evidence>
<evidence type="ECO:0000256" key="1">
    <source>
        <dbReference type="ARBA" id="ARBA00004651"/>
    </source>
</evidence>
<comment type="caution">
    <text evidence="8">The sequence shown here is derived from an EMBL/GenBank/DDBJ whole genome shotgun (WGS) entry which is preliminary data.</text>
</comment>
<gene>
    <name evidence="8" type="ORF">QCN29_04345</name>
</gene>
<comment type="subcellular location">
    <subcellularLocation>
        <location evidence="1">Cell membrane</location>
        <topology evidence="1">Multi-pass membrane protein</topology>
    </subcellularLocation>
</comment>
<protein>
    <submittedName>
        <fullName evidence="8">ABC transporter ATP-binding protein</fullName>
    </submittedName>
</protein>
<dbReference type="GO" id="GO:0005524">
    <property type="term" value="F:ATP binding"/>
    <property type="evidence" value="ECO:0007669"/>
    <property type="project" value="UniProtKB-KW"/>
</dbReference>
<dbReference type="Pfam" id="PF00005">
    <property type="entry name" value="ABC_tran"/>
    <property type="match status" value="1"/>
</dbReference>
<dbReference type="CDD" id="cd07346">
    <property type="entry name" value="ABC_6TM_exporters"/>
    <property type="match status" value="1"/>
</dbReference>
<dbReference type="RefSeq" id="WP_279926328.1">
    <property type="nucleotide sequence ID" value="NZ_JARWBG010000003.1"/>
</dbReference>
<dbReference type="Pfam" id="PF00664">
    <property type="entry name" value="ABC_membrane"/>
    <property type="match status" value="1"/>
</dbReference>
<name>A0ABT6HIZ5_9ACTN</name>
<feature type="transmembrane region" description="Helical" evidence="5">
    <location>
        <begin position="131"/>
        <end position="152"/>
    </location>
</feature>
<evidence type="ECO:0000313" key="8">
    <source>
        <dbReference type="EMBL" id="MDH2388029.1"/>
    </source>
</evidence>
<dbReference type="PROSITE" id="PS00211">
    <property type="entry name" value="ABC_TRANSPORTER_1"/>
    <property type="match status" value="1"/>
</dbReference>
<dbReference type="InterPro" id="IPR011527">
    <property type="entry name" value="ABC1_TM_dom"/>
</dbReference>
<dbReference type="Proteomes" id="UP001223144">
    <property type="component" value="Unassembled WGS sequence"/>
</dbReference>
<dbReference type="InterPro" id="IPR027417">
    <property type="entry name" value="P-loop_NTPase"/>
</dbReference>
<dbReference type="InterPro" id="IPR017871">
    <property type="entry name" value="ABC_transporter-like_CS"/>
</dbReference>
<feature type="transmembrane region" description="Helical" evidence="5">
    <location>
        <begin position="248"/>
        <end position="270"/>
    </location>
</feature>
<dbReference type="SUPFAM" id="SSF90123">
    <property type="entry name" value="ABC transporter transmembrane region"/>
    <property type="match status" value="1"/>
</dbReference>
<dbReference type="PANTHER" id="PTHR43394:SF1">
    <property type="entry name" value="ATP-BINDING CASSETTE SUB-FAMILY B MEMBER 10, MITOCHONDRIAL"/>
    <property type="match status" value="1"/>
</dbReference>
<reference evidence="8 9" key="1">
    <citation type="submission" date="2023-04" db="EMBL/GenBank/DDBJ databases">
        <title>Streptomyces chengmaiensis sp. nov. isolated from the stem of mangrove plant in Hainan.</title>
        <authorList>
            <person name="Huang X."/>
            <person name="Zhou S."/>
            <person name="Chu X."/>
            <person name="Xie Y."/>
            <person name="Lin Y."/>
        </authorList>
    </citation>
    <scope>NUCLEOTIDE SEQUENCE [LARGE SCALE GENOMIC DNA]</scope>
    <source>
        <strain evidence="8 9">HNM0663</strain>
    </source>
</reference>
<keyword evidence="8" id="KW-0547">Nucleotide-binding</keyword>
<feature type="transmembrane region" description="Helical" evidence="5">
    <location>
        <begin position="158"/>
        <end position="177"/>
    </location>
</feature>
<proteinExistence type="predicted"/>
<dbReference type="InterPro" id="IPR036640">
    <property type="entry name" value="ABC1_TM_sf"/>
</dbReference>
<feature type="domain" description="ABC transporter" evidence="6">
    <location>
        <begin position="323"/>
        <end position="569"/>
    </location>
</feature>
<feature type="domain" description="ABC transmembrane type-1" evidence="7">
    <location>
        <begin position="25"/>
        <end position="305"/>
    </location>
</feature>
<keyword evidence="2 5" id="KW-0812">Transmembrane</keyword>
<evidence type="ECO:0000259" key="7">
    <source>
        <dbReference type="PROSITE" id="PS50929"/>
    </source>
</evidence>
<dbReference type="PANTHER" id="PTHR43394">
    <property type="entry name" value="ATP-DEPENDENT PERMEASE MDL1, MITOCHONDRIAL"/>
    <property type="match status" value="1"/>
</dbReference>
<sequence>MPAGGPTGGHVLRKAIRGERRRVTAASLLGMTHQACEALVPVVIGVIIDEAVATGSSGTLLRWLTVLAVLFLVLSTCYRTSARITEGAGEHAAHKLRLELTARVLDPRGGADDGRLPGALSSIATNDARRVGSVATVMSYGLSAIAALAVSAVALLRISVPLGLLVLLGIPPLLWLGHRISRPLERRSETEQERAAHASGVAADLVSGLRVLKGMGAESAAVARYRATSRESLAAALRAARSRAGHEGAVLTLTGVFIAGIGLVGAYLAMRGDISIGELVAAVSLAQFLLGPFQLLTYVNAEFAQGRASARRIAEVLAAPAAVAGGDAAPADGASGHIRLRGVSLGALRSVDLDIRPGSVTGIVARDPAAAGDLLRCLSREADPAGGVIELDGMPLTGLHPDELRRHVLVAHHNAELFESSLLDNVRAGAAGDGPGVDASAVDGALHASAADEVARLLPDGEDTVLAERGRSLSGGQRQRVALARALAADRRVLVLHDPTTAVDTVTESRIAARLRDARRGRTTVLVTTSPALLATADWVVVLDQGVAAAEGRHDELTADETYRAVVLA</sequence>
<dbReference type="Gene3D" id="1.20.1560.10">
    <property type="entry name" value="ABC transporter type 1, transmembrane domain"/>
    <property type="match status" value="1"/>
</dbReference>
<evidence type="ECO:0000256" key="2">
    <source>
        <dbReference type="ARBA" id="ARBA00022692"/>
    </source>
</evidence>
<organism evidence="8 9">
    <name type="scientific">Streptomyces chengmaiensis</name>
    <dbReference type="NCBI Taxonomy" id="3040919"/>
    <lineage>
        <taxon>Bacteria</taxon>
        <taxon>Bacillati</taxon>
        <taxon>Actinomycetota</taxon>
        <taxon>Actinomycetes</taxon>
        <taxon>Kitasatosporales</taxon>
        <taxon>Streptomycetaceae</taxon>
        <taxon>Streptomyces</taxon>
    </lineage>
</organism>
<evidence type="ECO:0000256" key="4">
    <source>
        <dbReference type="ARBA" id="ARBA00023136"/>
    </source>
</evidence>
<keyword evidence="4 5" id="KW-0472">Membrane</keyword>
<dbReference type="InterPro" id="IPR003439">
    <property type="entry name" value="ABC_transporter-like_ATP-bd"/>
</dbReference>
<accession>A0ABT6HIZ5</accession>
<feature type="transmembrane region" description="Helical" evidence="5">
    <location>
        <begin position="60"/>
        <end position="78"/>
    </location>
</feature>
<keyword evidence="3 5" id="KW-1133">Transmembrane helix</keyword>
<evidence type="ECO:0000313" key="9">
    <source>
        <dbReference type="Proteomes" id="UP001223144"/>
    </source>
</evidence>
<dbReference type="PROSITE" id="PS50893">
    <property type="entry name" value="ABC_TRANSPORTER_2"/>
    <property type="match status" value="1"/>
</dbReference>
<dbReference type="EMBL" id="JARWBG010000003">
    <property type="protein sequence ID" value="MDH2388029.1"/>
    <property type="molecule type" value="Genomic_DNA"/>
</dbReference>
<dbReference type="Gene3D" id="3.40.50.300">
    <property type="entry name" value="P-loop containing nucleotide triphosphate hydrolases"/>
    <property type="match status" value="1"/>
</dbReference>
<keyword evidence="9" id="KW-1185">Reference proteome</keyword>
<evidence type="ECO:0000256" key="5">
    <source>
        <dbReference type="SAM" id="Phobius"/>
    </source>
</evidence>
<dbReference type="SUPFAM" id="SSF52540">
    <property type="entry name" value="P-loop containing nucleoside triphosphate hydrolases"/>
    <property type="match status" value="1"/>
</dbReference>
<feature type="transmembrane region" description="Helical" evidence="5">
    <location>
        <begin position="23"/>
        <end position="48"/>
    </location>
</feature>
<keyword evidence="8" id="KW-0067">ATP-binding</keyword>
<evidence type="ECO:0000256" key="3">
    <source>
        <dbReference type="ARBA" id="ARBA00022989"/>
    </source>
</evidence>